<organism evidence="10 11">
    <name type="scientific">[Clostridium] celerecrescens 18A</name>
    <dbReference type="NCBI Taxonomy" id="1286362"/>
    <lineage>
        <taxon>Bacteria</taxon>
        <taxon>Bacillati</taxon>
        <taxon>Bacillota</taxon>
        <taxon>Clostridia</taxon>
        <taxon>Lachnospirales</taxon>
        <taxon>Lachnospiraceae</taxon>
        <taxon>Lacrimispora</taxon>
    </lineage>
</organism>
<evidence type="ECO:0000313" key="11">
    <source>
        <dbReference type="Proteomes" id="UP000231092"/>
    </source>
</evidence>
<dbReference type="GO" id="GO:0071281">
    <property type="term" value="P:cellular response to iron ion"/>
    <property type="evidence" value="ECO:0007669"/>
    <property type="project" value="UniProtKB-ARBA"/>
</dbReference>
<evidence type="ECO:0000256" key="4">
    <source>
        <dbReference type="ARBA" id="ARBA00022475"/>
    </source>
</evidence>
<feature type="transmembrane region" description="Helical" evidence="9">
    <location>
        <begin position="12"/>
        <end position="36"/>
    </location>
</feature>
<keyword evidence="4" id="KW-1003">Cell membrane</keyword>
<dbReference type="EMBL" id="PGET01000001">
    <property type="protein sequence ID" value="PJJ27041.1"/>
    <property type="molecule type" value="Genomic_DNA"/>
</dbReference>
<feature type="transmembrane region" description="Helical" evidence="9">
    <location>
        <begin position="69"/>
        <end position="88"/>
    </location>
</feature>
<dbReference type="Pfam" id="PF00950">
    <property type="entry name" value="ABC-3"/>
    <property type="match status" value="1"/>
</dbReference>
<name>A0A2M8Z0R1_9FIRM</name>
<evidence type="ECO:0000256" key="7">
    <source>
        <dbReference type="ARBA" id="ARBA00023136"/>
    </source>
</evidence>
<evidence type="ECO:0000256" key="5">
    <source>
        <dbReference type="ARBA" id="ARBA00022692"/>
    </source>
</evidence>
<dbReference type="SUPFAM" id="SSF81345">
    <property type="entry name" value="ABC transporter involved in vitamin B12 uptake, BtuC"/>
    <property type="match status" value="1"/>
</dbReference>
<feature type="transmembrane region" description="Helical" evidence="9">
    <location>
        <begin position="228"/>
        <end position="249"/>
    </location>
</feature>
<dbReference type="RefSeq" id="WP_100303725.1">
    <property type="nucleotide sequence ID" value="NZ_PGET01000001.1"/>
</dbReference>
<feature type="transmembrane region" description="Helical" evidence="9">
    <location>
        <begin position="261"/>
        <end position="283"/>
    </location>
</feature>
<dbReference type="FunFam" id="1.10.3470.10:FF:000003">
    <property type="entry name" value="Iron ABC transporter permease SitD"/>
    <property type="match status" value="1"/>
</dbReference>
<dbReference type="InterPro" id="IPR001626">
    <property type="entry name" value="ABC_TroCD"/>
</dbReference>
<dbReference type="GO" id="GO:0010043">
    <property type="term" value="P:response to zinc ion"/>
    <property type="evidence" value="ECO:0007669"/>
    <property type="project" value="TreeGrafter"/>
</dbReference>
<keyword evidence="7 9" id="KW-0472">Membrane</keyword>
<evidence type="ECO:0000313" key="10">
    <source>
        <dbReference type="EMBL" id="PJJ27041.1"/>
    </source>
</evidence>
<evidence type="ECO:0000256" key="9">
    <source>
        <dbReference type="SAM" id="Phobius"/>
    </source>
</evidence>
<reference evidence="10 11" key="1">
    <citation type="submission" date="2017-11" db="EMBL/GenBank/DDBJ databases">
        <title>Understudied soil microbes with underappreciated capabilities: Untangling the Clostridium saccharolyticum group.</title>
        <authorList>
            <person name="Leschine S."/>
        </authorList>
    </citation>
    <scope>NUCLEOTIDE SEQUENCE [LARGE SCALE GENOMIC DNA]</scope>
    <source>
        <strain evidence="10 11">18A</strain>
    </source>
</reference>
<proteinExistence type="inferred from homology"/>
<evidence type="ECO:0000256" key="8">
    <source>
        <dbReference type="RuleBase" id="RU003943"/>
    </source>
</evidence>
<comment type="similarity">
    <text evidence="2 8">Belongs to the ABC-3 integral membrane protein family.</text>
</comment>
<feature type="transmembrane region" description="Helical" evidence="9">
    <location>
        <begin position="100"/>
        <end position="119"/>
    </location>
</feature>
<evidence type="ECO:0000256" key="2">
    <source>
        <dbReference type="ARBA" id="ARBA00008034"/>
    </source>
</evidence>
<accession>A0A2M8Z0R1</accession>
<sequence length="308" mass="32901">MLSSIISLLSDYTFQTVALGSALLGLISGVLGSFAVLRRQSLLGDGVSHSALPGVVMAFVLSGSKNTEVLLMGALFSGLLATLLIVSIVRHTRVKFDSALALVMSVFFGLGLVLLTYVQKIPNSNQAGLKRFIFGQASTLLQRDIILMVICGLILLTLVLLFWKEFKLFTFDSDFAQSLGFSTKKLNLLLSFMIVLAIIIGLQTVGVILMSAMLITPAVAARQWTNKLWVMVTLSALFGAASGIAGTAASSLVPKLPTGPAIVVFVSAIVIISVLFAPGRGVLHRVYQRRKNRVLYKLEGGVPDGTTI</sequence>
<keyword evidence="6 9" id="KW-1133">Transmembrane helix</keyword>
<evidence type="ECO:0000256" key="3">
    <source>
        <dbReference type="ARBA" id="ARBA00022448"/>
    </source>
</evidence>
<feature type="transmembrane region" description="Helical" evidence="9">
    <location>
        <begin position="140"/>
        <end position="163"/>
    </location>
</feature>
<keyword evidence="5 8" id="KW-0812">Transmembrane</keyword>
<dbReference type="OrthoDB" id="9798540at2"/>
<comment type="caution">
    <text evidence="10">The sequence shown here is derived from an EMBL/GenBank/DDBJ whole genome shotgun (WGS) entry which is preliminary data.</text>
</comment>
<protein>
    <submittedName>
        <fullName evidence="10">Manganese/zinc/iron transport system permease protein</fullName>
    </submittedName>
</protein>
<dbReference type="Proteomes" id="UP000231092">
    <property type="component" value="Unassembled WGS sequence"/>
</dbReference>
<dbReference type="GO" id="GO:0043190">
    <property type="term" value="C:ATP-binding cassette (ABC) transporter complex"/>
    <property type="evidence" value="ECO:0007669"/>
    <property type="project" value="InterPro"/>
</dbReference>
<gene>
    <name evidence="10" type="ORF">H171_0489</name>
</gene>
<dbReference type="GO" id="GO:0055085">
    <property type="term" value="P:transmembrane transport"/>
    <property type="evidence" value="ECO:0007669"/>
    <property type="project" value="InterPro"/>
</dbReference>
<feature type="transmembrane region" description="Helical" evidence="9">
    <location>
        <begin position="188"/>
        <end position="216"/>
    </location>
</feature>
<dbReference type="CDD" id="cd06550">
    <property type="entry name" value="TM_ABC_iron-siderophores_like"/>
    <property type="match status" value="1"/>
</dbReference>
<dbReference type="Gene3D" id="1.10.3470.10">
    <property type="entry name" value="ABC transporter involved in vitamin B12 uptake, BtuC"/>
    <property type="match status" value="1"/>
</dbReference>
<dbReference type="InterPro" id="IPR037294">
    <property type="entry name" value="ABC_BtuC-like"/>
</dbReference>
<dbReference type="AlphaFoldDB" id="A0A2M8Z0R1"/>
<dbReference type="PANTHER" id="PTHR30477:SF3">
    <property type="entry name" value="METAL TRANSPORT SYSTEM MEMBRANE PROTEIN CT_069-RELATED"/>
    <property type="match status" value="1"/>
</dbReference>
<evidence type="ECO:0000256" key="6">
    <source>
        <dbReference type="ARBA" id="ARBA00022989"/>
    </source>
</evidence>
<dbReference type="PANTHER" id="PTHR30477">
    <property type="entry name" value="ABC-TRANSPORTER METAL-BINDING PROTEIN"/>
    <property type="match status" value="1"/>
</dbReference>
<keyword evidence="3 8" id="KW-0813">Transport</keyword>
<evidence type="ECO:0000256" key="1">
    <source>
        <dbReference type="ARBA" id="ARBA00004651"/>
    </source>
</evidence>
<comment type="subcellular location">
    <subcellularLocation>
        <location evidence="1 8">Cell membrane</location>
        <topology evidence="1 8">Multi-pass membrane protein</topology>
    </subcellularLocation>
</comment>